<dbReference type="AlphaFoldDB" id="L0KAI8"/>
<evidence type="ECO:0000256" key="8">
    <source>
        <dbReference type="ARBA" id="ARBA00023098"/>
    </source>
</evidence>
<dbReference type="GO" id="GO:0005543">
    <property type="term" value="F:phospholipid binding"/>
    <property type="evidence" value="ECO:0007669"/>
    <property type="project" value="TreeGrafter"/>
</dbReference>
<evidence type="ECO:0000256" key="5">
    <source>
        <dbReference type="ARBA" id="ARBA00022556"/>
    </source>
</evidence>
<dbReference type="Pfam" id="PF02684">
    <property type="entry name" value="LpxB"/>
    <property type="match status" value="1"/>
</dbReference>
<keyword evidence="4" id="KW-0444">Lipid biosynthesis</keyword>
<evidence type="ECO:0000313" key="11">
    <source>
        <dbReference type="EMBL" id="AGB42297.1"/>
    </source>
</evidence>
<evidence type="ECO:0000256" key="6">
    <source>
        <dbReference type="ARBA" id="ARBA00022676"/>
    </source>
</evidence>
<evidence type="ECO:0000256" key="3">
    <source>
        <dbReference type="ARBA" id="ARBA00020902"/>
    </source>
</evidence>
<dbReference type="GO" id="GO:0016020">
    <property type="term" value="C:membrane"/>
    <property type="evidence" value="ECO:0007669"/>
    <property type="project" value="GOC"/>
</dbReference>
<dbReference type="PATRIC" id="fig|748449.3.peg.2345"/>
<protein>
    <recommendedName>
        <fullName evidence="3 10">Lipid-A-disaccharide synthase</fullName>
        <ecNumber evidence="2 10">2.4.1.182</ecNumber>
    </recommendedName>
</protein>
<proteinExistence type="predicted"/>
<dbReference type="HOGENOM" id="CLU_036577_3_1_9"/>
<dbReference type="EMBL" id="CP003359">
    <property type="protein sequence ID" value="AGB42297.1"/>
    <property type="molecule type" value="Genomic_DNA"/>
</dbReference>
<evidence type="ECO:0000256" key="10">
    <source>
        <dbReference type="NCBIfam" id="TIGR00215"/>
    </source>
</evidence>
<organism evidence="11 12">
    <name type="scientific">Halobacteroides halobius (strain ATCC 35273 / DSM 5150 / MD-1)</name>
    <dbReference type="NCBI Taxonomy" id="748449"/>
    <lineage>
        <taxon>Bacteria</taxon>
        <taxon>Bacillati</taxon>
        <taxon>Bacillota</taxon>
        <taxon>Clostridia</taxon>
        <taxon>Halanaerobiales</taxon>
        <taxon>Halobacteroidaceae</taxon>
        <taxon>Halobacteroides</taxon>
    </lineage>
</organism>
<dbReference type="SUPFAM" id="SSF53756">
    <property type="entry name" value="UDP-Glycosyltransferase/glycogen phosphorylase"/>
    <property type="match status" value="1"/>
</dbReference>
<evidence type="ECO:0000256" key="1">
    <source>
        <dbReference type="ARBA" id="ARBA00002056"/>
    </source>
</evidence>
<dbReference type="EC" id="2.4.1.182" evidence="2 10"/>
<accession>L0KAI8</accession>
<sequence>MVVAGEASGDMHATKVIKEIKKLNPDVEFFGFGGQQMKQAGVEILYDPTKLSTIGFAEAIKHLKLMYDKLNQLEEAMKERKPDVVFLVDYSGFNMKVAKRAAKLGIPVVNYFAPSAWVWGKWRAKRMAKYGAKIASVFPMEEKVYRKAGADVEFVGHPLLDMVEPQLSYQEFKEEFKLDLTGKVIGLLPGSRQQELDSLLGPMLEAADIISSHFSITNFILPVAETIDQTKIKEKIKDYKVDVQLVTGHSYEVMEVTDLLLVASGTATLEAACLQTPMVIAYQTSWSTYWLGKLLVKLPFIGLPNIISEKEIVPELLQNEVTGSNLAKEVINILDSERKVNQIKKDLANIKAKLGPKNATKQVARLVLDTGGIVI</sequence>
<dbReference type="KEGG" id="hhl:Halha_2423"/>
<name>L0KAI8_HALHC</name>
<dbReference type="STRING" id="748449.Halha_2423"/>
<keyword evidence="5" id="KW-0441">Lipid A biosynthesis</keyword>
<comment type="catalytic activity">
    <reaction evidence="9">
        <text>a lipid X + a UDP-2-N,3-O-bis[(3R)-3-hydroxyacyl]-alpha-D-glucosamine = a lipid A disaccharide + UDP + H(+)</text>
        <dbReference type="Rhea" id="RHEA:67828"/>
        <dbReference type="ChEBI" id="CHEBI:15378"/>
        <dbReference type="ChEBI" id="CHEBI:58223"/>
        <dbReference type="ChEBI" id="CHEBI:137748"/>
        <dbReference type="ChEBI" id="CHEBI:176338"/>
        <dbReference type="ChEBI" id="CHEBI:176343"/>
        <dbReference type="EC" id="2.4.1.182"/>
    </reaction>
</comment>
<dbReference type="eggNOG" id="COG0763">
    <property type="taxonomic scope" value="Bacteria"/>
</dbReference>
<evidence type="ECO:0000256" key="2">
    <source>
        <dbReference type="ARBA" id="ARBA00012687"/>
    </source>
</evidence>
<keyword evidence="7" id="KW-0808">Transferase</keyword>
<dbReference type="InterPro" id="IPR003835">
    <property type="entry name" value="Glyco_trans_19"/>
</dbReference>
<dbReference type="GO" id="GO:0008915">
    <property type="term" value="F:lipid-A-disaccharide synthase activity"/>
    <property type="evidence" value="ECO:0007669"/>
    <property type="project" value="UniProtKB-UniRule"/>
</dbReference>
<reference evidence="12" key="1">
    <citation type="submission" date="2012-02" db="EMBL/GenBank/DDBJ databases">
        <title>The complete genome of Halobacteroides halobius DSM 5150.</title>
        <authorList>
            <person name="Lucas S."/>
            <person name="Copeland A."/>
            <person name="Lapidus A."/>
            <person name="Glavina del Rio T."/>
            <person name="Dalin E."/>
            <person name="Tice H."/>
            <person name="Bruce D."/>
            <person name="Goodwin L."/>
            <person name="Pitluck S."/>
            <person name="Peters L."/>
            <person name="Mikhailova N."/>
            <person name="Gu W."/>
            <person name="Kyrpides N."/>
            <person name="Mavromatis K."/>
            <person name="Ivanova N."/>
            <person name="Brettin T."/>
            <person name="Detter J.C."/>
            <person name="Han C."/>
            <person name="Larimer F."/>
            <person name="Land M."/>
            <person name="Hauser L."/>
            <person name="Markowitz V."/>
            <person name="Cheng J.-F."/>
            <person name="Hugenholtz P."/>
            <person name="Woyke T."/>
            <person name="Wu D."/>
            <person name="Tindall B."/>
            <person name="Pomrenke H."/>
            <person name="Brambilla E."/>
            <person name="Klenk H.-P."/>
            <person name="Eisen J.A."/>
        </authorList>
    </citation>
    <scope>NUCLEOTIDE SEQUENCE [LARGE SCALE GENOMIC DNA]</scope>
    <source>
        <strain evidence="12">ATCC 35273 / DSM 5150 / MD-1</strain>
    </source>
</reference>
<gene>
    <name evidence="11" type="ordered locus">Halha_2423</name>
</gene>
<dbReference type="PANTHER" id="PTHR30372">
    <property type="entry name" value="LIPID-A-DISACCHARIDE SYNTHASE"/>
    <property type="match status" value="1"/>
</dbReference>
<dbReference type="PANTHER" id="PTHR30372:SF4">
    <property type="entry name" value="LIPID-A-DISACCHARIDE SYNTHASE, MITOCHONDRIAL-RELATED"/>
    <property type="match status" value="1"/>
</dbReference>
<keyword evidence="8" id="KW-0443">Lipid metabolism</keyword>
<keyword evidence="6" id="KW-0328">Glycosyltransferase</keyword>
<dbReference type="Proteomes" id="UP000010880">
    <property type="component" value="Chromosome"/>
</dbReference>
<evidence type="ECO:0000256" key="4">
    <source>
        <dbReference type="ARBA" id="ARBA00022516"/>
    </source>
</evidence>
<dbReference type="NCBIfam" id="TIGR00215">
    <property type="entry name" value="lpxB"/>
    <property type="match status" value="1"/>
</dbReference>
<evidence type="ECO:0000256" key="9">
    <source>
        <dbReference type="ARBA" id="ARBA00048975"/>
    </source>
</evidence>
<comment type="function">
    <text evidence="1">Condensation of UDP-2,3-diacylglucosamine and 2,3-diacylglucosamine-1-phosphate to form lipid A disaccharide, a precursor of lipid A, a phosphorylated glycolipid that anchors the lipopolysaccharide to the outer membrane of the cell.</text>
</comment>
<keyword evidence="12" id="KW-1185">Reference proteome</keyword>
<evidence type="ECO:0000313" key="12">
    <source>
        <dbReference type="Proteomes" id="UP000010880"/>
    </source>
</evidence>
<dbReference type="GO" id="GO:0009245">
    <property type="term" value="P:lipid A biosynthetic process"/>
    <property type="evidence" value="ECO:0007669"/>
    <property type="project" value="UniProtKB-UniRule"/>
</dbReference>
<evidence type="ECO:0000256" key="7">
    <source>
        <dbReference type="ARBA" id="ARBA00022679"/>
    </source>
</evidence>